<dbReference type="AlphaFoldDB" id="A0A1B6VHI2"/>
<organism evidence="2 3">
    <name type="scientific">Gluconobacter cerinus</name>
    <dbReference type="NCBI Taxonomy" id="38307"/>
    <lineage>
        <taxon>Bacteria</taxon>
        <taxon>Pseudomonadati</taxon>
        <taxon>Pseudomonadota</taxon>
        <taxon>Alphaproteobacteria</taxon>
        <taxon>Acetobacterales</taxon>
        <taxon>Acetobacteraceae</taxon>
        <taxon>Gluconobacter</taxon>
    </lineage>
</organism>
<sequence length="109" mass="12370">MMETSVDISIVESPAEMLGFFYYRDQGVFVCAGVWPLSFLVSLCVMPGAIGEVCEWGPIRVSSRGRFGKIIRVSHGYDARDVRTNTCKHFPPRSGNVRKHMREKVTRRC</sequence>
<evidence type="ECO:0000256" key="1">
    <source>
        <dbReference type="SAM" id="Phobius"/>
    </source>
</evidence>
<accession>A0A1B6VHI2</accession>
<dbReference type="EMBL" id="LUTU01000014">
    <property type="protein sequence ID" value="OAJ66675.1"/>
    <property type="molecule type" value="Genomic_DNA"/>
</dbReference>
<evidence type="ECO:0000313" key="3">
    <source>
        <dbReference type="Proteomes" id="UP000077786"/>
    </source>
</evidence>
<keyword evidence="1" id="KW-0812">Transmembrane</keyword>
<dbReference type="PATRIC" id="fig|38307.3.peg.2931"/>
<comment type="caution">
    <text evidence="2">The sequence shown here is derived from an EMBL/GenBank/DDBJ whole genome shotgun (WGS) entry which is preliminary data.</text>
</comment>
<reference evidence="2 3" key="1">
    <citation type="submission" date="2016-03" db="EMBL/GenBank/DDBJ databases">
        <title>Draft genome sequence of Gluconobacter cerinus strain CECT 9110.</title>
        <authorList>
            <person name="Sainz F."/>
            <person name="Mas A."/>
            <person name="Torija M.J."/>
        </authorList>
    </citation>
    <scope>NUCLEOTIDE SEQUENCE [LARGE SCALE GENOMIC DNA]</scope>
    <source>
        <strain evidence="2 3">CECT 9110</strain>
    </source>
</reference>
<keyword evidence="1" id="KW-1133">Transmembrane helix</keyword>
<proteinExistence type="predicted"/>
<gene>
    <name evidence="2" type="ORF">A0123_02808</name>
</gene>
<evidence type="ECO:0000313" key="2">
    <source>
        <dbReference type="EMBL" id="OAJ66675.1"/>
    </source>
</evidence>
<name>A0A1B6VHI2_9PROT</name>
<dbReference type="Proteomes" id="UP000077786">
    <property type="component" value="Unassembled WGS sequence"/>
</dbReference>
<keyword evidence="1" id="KW-0472">Membrane</keyword>
<protein>
    <submittedName>
        <fullName evidence="2">Uncharacterized protein</fullName>
    </submittedName>
</protein>
<feature type="transmembrane region" description="Helical" evidence="1">
    <location>
        <begin position="27"/>
        <end position="50"/>
    </location>
</feature>